<dbReference type="SUPFAM" id="SSF54695">
    <property type="entry name" value="POZ domain"/>
    <property type="match status" value="2"/>
</dbReference>
<dbReference type="Gene3D" id="2.120.10.80">
    <property type="entry name" value="Kelch-type beta propeller"/>
    <property type="match status" value="1"/>
</dbReference>
<reference evidence="6" key="1">
    <citation type="submission" date="2025-08" db="UniProtKB">
        <authorList>
            <consortium name="RefSeq"/>
        </authorList>
    </citation>
    <scope>IDENTIFICATION</scope>
</reference>
<evidence type="ECO:0000256" key="2">
    <source>
        <dbReference type="ARBA" id="ARBA00022737"/>
    </source>
</evidence>
<dbReference type="Gene3D" id="3.30.710.10">
    <property type="entry name" value="Potassium Channel Kv1.1, Chain A"/>
    <property type="match status" value="2"/>
</dbReference>
<name>A0A9Y4NJK1_9TELE</name>
<feature type="region of interest" description="Disordered" evidence="3">
    <location>
        <begin position="1"/>
        <end position="45"/>
    </location>
</feature>
<dbReference type="Gene3D" id="1.25.40.420">
    <property type="match status" value="1"/>
</dbReference>
<evidence type="ECO:0000313" key="6">
    <source>
        <dbReference type="RefSeq" id="XP_008298467.1"/>
    </source>
</evidence>
<feature type="compositionally biased region" description="Basic and acidic residues" evidence="3">
    <location>
        <begin position="1"/>
        <end position="20"/>
    </location>
</feature>
<dbReference type="InterPro" id="IPR015915">
    <property type="entry name" value="Kelch-typ_b-propeller"/>
</dbReference>
<dbReference type="Pfam" id="PF07707">
    <property type="entry name" value="BACK"/>
    <property type="match status" value="1"/>
</dbReference>
<evidence type="ECO:0000256" key="1">
    <source>
        <dbReference type="ARBA" id="ARBA00022441"/>
    </source>
</evidence>
<proteinExistence type="predicted"/>
<dbReference type="RefSeq" id="XP_008298467.1">
    <property type="nucleotide sequence ID" value="XM_008300245.1"/>
</dbReference>
<dbReference type="SMART" id="SM00225">
    <property type="entry name" value="BTB"/>
    <property type="match status" value="2"/>
</dbReference>
<dbReference type="InterPro" id="IPR000210">
    <property type="entry name" value="BTB/POZ_dom"/>
</dbReference>
<feature type="domain" description="BTB" evidence="4">
    <location>
        <begin position="193"/>
        <end position="261"/>
    </location>
</feature>
<sequence length="518" mass="58090">MEKSGVRDRKSKTDTGDQKRTPNTTLRNQKRGADTESKLGSKAPLPHKDSGFISYVHPSHSDTIFTHLHRFWEEQLLVDCTFPLQGNSFRAHRLVLAAASQTPAAVLGPGVEEIAQCLTPVGLRAVLEFAYCGDVTVDLSEDWVTEEVLDACQCLHMERLRERCMSKVATSPATQRDKSLAVIKDMWERGVGCDITIKAETGERHSAHRVVLAAGGDYFRALLCGGLRESSEDVVCLRGVPSWVIESILSFVYSGQLRLGWSRIWELTDALVQFQLEEALSLCTDFLRDRMDEGCCLDVLVLAETYGLLQLGQAAEEYILAHFQCISAGEKFKDVPCALLERLLEKDSLCVESEIAVFRAVVSWVEDNRKERLPCLPELLLRVRTPLLSYSELQEALSCSLLYRSPGTKGTLEALQSLMEGNYRGPECQPRTPNQVLVLVGGDTVDEDFKKRVPSQTLWFAQRFHRGFGLIRSIEWKAFTKIPELPRFRHCVCLLNNKLYVLGGRSFYGALDILKSAV</sequence>
<keyword evidence="1" id="KW-0880">Kelch repeat</keyword>
<dbReference type="AlphaFoldDB" id="A0A9Y4NJK1"/>
<dbReference type="PIRSF" id="PIRSF037037">
    <property type="entry name" value="Kelch-like_protein_gigaxonin"/>
    <property type="match status" value="1"/>
</dbReference>
<dbReference type="PANTHER" id="PTHR45632">
    <property type="entry name" value="LD33804P"/>
    <property type="match status" value="1"/>
</dbReference>
<feature type="non-terminal residue" evidence="6">
    <location>
        <position position="518"/>
    </location>
</feature>
<evidence type="ECO:0000313" key="5">
    <source>
        <dbReference type="Proteomes" id="UP000694891"/>
    </source>
</evidence>
<dbReference type="PANTHER" id="PTHR45632:SF14">
    <property type="entry name" value="KELCH-LIKE PROTEIN 33"/>
    <property type="match status" value="1"/>
</dbReference>
<dbReference type="InterPro" id="IPR011333">
    <property type="entry name" value="SKP1/BTB/POZ_sf"/>
</dbReference>
<protein>
    <submittedName>
        <fullName evidence="6">Kelch-like protein 33</fullName>
    </submittedName>
</protein>
<dbReference type="PROSITE" id="PS50097">
    <property type="entry name" value="BTB"/>
    <property type="match status" value="2"/>
</dbReference>
<evidence type="ECO:0000259" key="4">
    <source>
        <dbReference type="PROSITE" id="PS50097"/>
    </source>
</evidence>
<keyword evidence="2" id="KW-0677">Repeat</keyword>
<evidence type="ECO:0000256" key="3">
    <source>
        <dbReference type="SAM" id="MobiDB-lite"/>
    </source>
</evidence>
<feature type="domain" description="BTB" evidence="4">
    <location>
        <begin position="78"/>
        <end position="139"/>
    </location>
</feature>
<dbReference type="InterPro" id="IPR011705">
    <property type="entry name" value="BACK"/>
</dbReference>
<dbReference type="Pfam" id="PF00651">
    <property type="entry name" value="BTB"/>
    <property type="match status" value="1"/>
</dbReference>
<gene>
    <name evidence="6" type="primary">LOC103371032</name>
</gene>
<dbReference type="GeneID" id="103371032"/>
<dbReference type="InterPro" id="IPR017096">
    <property type="entry name" value="BTB-kelch_protein"/>
</dbReference>
<keyword evidence="5" id="KW-1185">Reference proteome</keyword>
<dbReference type="Pfam" id="PF21536">
    <property type="entry name" value="BTB_KLHL33"/>
    <property type="match status" value="1"/>
</dbReference>
<accession>A0A9Y4NJK1</accession>
<dbReference type="SUPFAM" id="SSF117281">
    <property type="entry name" value="Kelch motif"/>
    <property type="match status" value="1"/>
</dbReference>
<organism evidence="5 6">
    <name type="scientific">Stegastes partitus</name>
    <name type="common">bicolor damselfish</name>
    <dbReference type="NCBI Taxonomy" id="144197"/>
    <lineage>
        <taxon>Eukaryota</taxon>
        <taxon>Metazoa</taxon>
        <taxon>Chordata</taxon>
        <taxon>Craniata</taxon>
        <taxon>Vertebrata</taxon>
        <taxon>Euteleostomi</taxon>
        <taxon>Actinopterygii</taxon>
        <taxon>Neopterygii</taxon>
        <taxon>Teleostei</taxon>
        <taxon>Neoteleostei</taxon>
        <taxon>Acanthomorphata</taxon>
        <taxon>Ovalentaria</taxon>
        <taxon>Pomacentridae</taxon>
        <taxon>Stegastes</taxon>
    </lineage>
</organism>
<dbReference type="Proteomes" id="UP000694891">
    <property type="component" value="Unplaced"/>
</dbReference>
<dbReference type="SMART" id="SM00875">
    <property type="entry name" value="BACK"/>
    <property type="match status" value="1"/>
</dbReference>